<dbReference type="InterPro" id="IPR050469">
    <property type="entry name" value="Diguanylate_Cyclase"/>
</dbReference>
<dbReference type="CDD" id="cd01949">
    <property type="entry name" value="GGDEF"/>
    <property type="match status" value="1"/>
</dbReference>
<dbReference type="EC" id="2.7.7.65" evidence="1"/>
<feature type="transmembrane region" description="Helical" evidence="3">
    <location>
        <begin position="53"/>
        <end position="78"/>
    </location>
</feature>
<keyword evidence="3" id="KW-0472">Membrane</keyword>
<evidence type="ECO:0000256" key="1">
    <source>
        <dbReference type="ARBA" id="ARBA00012528"/>
    </source>
</evidence>
<organism evidence="5 6">
    <name type="scientific">Ideonella alba</name>
    <dbReference type="NCBI Taxonomy" id="2824118"/>
    <lineage>
        <taxon>Bacteria</taxon>
        <taxon>Pseudomonadati</taxon>
        <taxon>Pseudomonadota</taxon>
        <taxon>Betaproteobacteria</taxon>
        <taxon>Burkholderiales</taxon>
        <taxon>Sphaerotilaceae</taxon>
        <taxon>Ideonella</taxon>
    </lineage>
</organism>
<dbReference type="RefSeq" id="WP_210853606.1">
    <property type="nucleotide sequence ID" value="NZ_JAGQDD010000005.1"/>
</dbReference>
<evidence type="ECO:0000313" key="5">
    <source>
        <dbReference type="EMBL" id="MBQ0930650.1"/>
    </source>
</evidence>
<dbReference type="SMART" id="SM00267">
    <property type="entry name" value="GGDEF"/>
    <property type="match status" value="1"/>
</dbReference>
<dbReference type="EMBL" id="JAGQDD010000005">
    <property type="protein sequence ID" value="MBQ0930650.1"/>
    <property type="molecule type" value="Genomic_DNA"/>
</dbReference>
<dbReference type="GO" id="GO:0052621">
    <property type="term" value="F:diguanylate cyclase activity"/>
    <property type="evidence" value="ECO:0007669"/>
    <property type="project" value="UniProtKB-EC"/>
</dbReference>
<feature type="domain" description="GGDEF" evidence="4">
    <location>
        <begin position="122"/>
        <end position="255"/>
    </location>
</feature>
<evidence type="ECO:0000256" key="3">
    <source>
        <dbReference type="SAM" id="Phobius"/>
    </source>
</evidence>
<comment type="caution">
    <text evidence="5">The sequence shown here is derived from an EMBL/GenBank/DDBJ whole genome shotgun (WGS) entry which is preliminary data.</text>
</comment>
<dbReference type="InterPro" id="IPR029787">
    <property type="entry name" value="Nucleotide_cyclase"/>
</dbReference>
<dbReference type="Gene3D" id="3.30.70.270">
    <property type="match status" value="1"/>
</dbReference>
<dbReference type="InterPro" id="IPR043128">
    <property type="entry name" value="Rev_trsase/Diguanyl_cyclase"/>
</dbReference>
<feature type="transmembrane region" description="Helical" evidence="3">
    <location>
        <begin position="21"/>
        <end position="47"/>
    </location>
</feature>
<dbReference type="PANTHER" id="PTHR45138">
    <property type="entry name" value="REGULATORY COMPONENTS OF SENSORY TRANSDUCTION SYSTEM"/>
    <property type="match status" value="1"/>
</dbReference>
<dbReference type="PANTHER" id="PTHR45138:SF9">
    <property type="entry name" value="DIGUANYLATE CYCLASE DGCM-RELATED"/>
    <property type="match status" value="1"/>
</dbReference>
<keyword evidence="3" id="KW-0812">Transmembrane</keyword>
<reference evidence="5 6" key="1">
    <citation type="submission" date="2021-04" db="EMBL/GenBank/DDBJ databases">
        <title>The genome sequence of Ideonella sp. 3Y2.</title>
        <authorList>
            <person name="Liu Y."/>
        </authorList>
    </citation>
    <scope>NUCLEOTIDE SEQUENCE [LARGE SCALE GENOMIC DNA]</scope>
    <source>
        <strain evidence="5 6">3Y2</strain>
    </source>
</reference>
<evidence type="ECO:0000259" key="4">
    <source>
        <dbReference type="PROSITE" id="PS50887"/>
    </source>
</evidence>
<dbReference type="NCBIfam" id="TIGR00254">
    <property type="entry name" value="GGDEF"/>
    <property type="match status" value="1"/>
</dbReference>
<gene>
    <name evidence="5" type="ORF">KAK03_09130</name>
</gene>
<dbReference type="PROSITE" id="PS50887">
    <property type="entry name" value="GGDEF"/>
    <property type="match status" value="1"/>
</dbReference>
<sequence>MTRSSTATPLTQRLALAAIRLGTGGAWIFELSVGLAVALAVATLLVLLDGMSWGTAVLAGVLALVPALLAGGVALHLARALAESQQQREMLMLDEDLTGVSSRRQFLRLAEREWSRCRRYGDDGALLLIDTDHLKRINDGLGLRCGDAVLLEVTRRVNATLRQSDLLGRFGGAELAVFLPHTDPLGALDAAERIRQQVAGAAFRWEQSHLVVTVSVGVSAVHVNQASLDAQIQEAEAALELAKDAGRNCVRAAPIIPRPSGETAPAARS</sequence>
<dbReference type="InterPro" id="IPR000160">
    <property type="entry name" value="GGDEF_dom"/>
</dbReference>
<evidence type="ECO:0000256" key="2">
    <source>
        <dbReference type="ARBA" id="ARBA00034247"/>
    </source>
</evidence>
<dbReference type="Pfam" id="PF00990">
    <property type="entry name" value="GGDEF"/>
    <property type="match status" value="1"/>
</dbReference>
<dbReference type="AlphaFoldDB" id="A0A940YDX3"/>
<accession>A0A940YDX3</accession>
<dbReference type="SUPFAM" id="SSF55073">
    <property type="entry name" value="Nucleotide cyclase"/>
    <property type="match status" value="1"/>
</dbReference>
<evidence type="ECO:0000313" key="6">
    <source>
        <dbReference type="Proteomes" id="UP000676246"/>
    </source>
</evidence>
<comment type="catalytic activity">
    <reaction evidence="2">
        <text>2 GTP = 3',3'-c-di-GMP + 2 diphosphate</text>
        <dbReference type="Rhea" id="RHEA:24898"/>
        <dbReference type="ChEBI" id="CHEBI:33019"/>
        <dbReference type="ChEBI" id="CHEBI:37565"/>
        <dbReference type="ChEBI" id="CHEBI:58805"/>
        <dbReference type="EC" id="2.7.7.65"/>
    </reaction>
</comment>
<dbReference type="Proteomes" id="UP000676246">
    <property type="component" value="Unassembled WGS sequence"/>
</dbReference>
<protein>
    <recommendedName>
        <fullName evidence="1">diguanylate cyclase</fullName>
        <ecNumber evidence="1">2.7.7.65</ecNumber>
    </recommendedName>
</protein>
<keyword evidence="6" id="KW-1185">Reference proteome</keyword>
<proteinExistence type="predicted"/>
<name>A0A940YDX3_9BURK</name>
<keyword evidence="3" id="KW-1133">Transmembrane helix</keyword>